<feature type="region of interest" description="Disordered" evidence="1">
    <location>
        <begin position="56"/>
        <end position="86"/>
    </location>
</feature>
<gene>
    <name evidence="2" type="ORF">SOCE26_038540</name>
</gene>
<proteinExistence type="predicted"/>
<reference evidence="2 3" key="1">
    <citation type="submission" date="2015-09" db="EMBL/GenBank/DDBJ databases">
        <title>Sorangium comparison.</title>
        <authorList>
            <person name="Zaburannyi N."/>
            <person name="Bunk B."/>
            <person name="Overmann J."/>
            <person name="Mueller R."/>
        </authorList>
    </citation>
    <scope>NUCLEOTIDE SEQUENCE [LARGE SCALE GENOMIC DNA]</scope>
    <source>
        <strain evidence="2 3">So ce26</strain>
    </source>
</reference>
<name>A0A2L0ET27_SORCE</name>
<dbReference type="AlphaFoldDB" id="A0A2L0ET27"/>
<dbReference type="Proteomes" id="UP000238348">
    <property type="component" value="Chromosome"/>
</dbReference>
<evidence type="ECO:0000313" key="3">
    <source>
        <dbReference type="Proteomes" id="UP000238348"/>
    </source>
</evidence>
<protein>
    <recommendedName>
        <fullName evidence="4">PhoD-like phosphatase metallophosphatase domain-containing protein</fullName>
    </recommendedName>
</protein>
<evidence type="ECO:0000256" key="1">
    <source>
        <dbReference type="SAM" id="MobiDB-lite"/>
    </source>
</evidence>
<dbReference type="EMBL" id="CP012673">
    <property type="protein sequence ID" value="AUX42422.1"/>
    <property type="molecule type" value="Genomic_DNA"/>
</dbReference>
<evidence type="ECO:0008006" key="4">
    <source>
        <dbReference type="Google" id="ProtNLM"/>
    </source>
</evidence>
<organism evidence="2 3">
    <name type="scientific">Sorangium cellulosum</name>
    <name type="common">Polyangium cellulosum</name>
    <dbReference type="NCBI Taxonomy" id="56"/>
    <lineage>
        <taxon>Bacteria</taxon>
        <taxon>Pseudomonadati</taxon>
        <taxon>Myxococcota</taxon>
        <taxon>Polyangia</taxon>
        <taxon>Polyangiales</taxon>
        <taxon>Polyangiaceae</taxon>
        <taxon>Sorangium</taxon>
    </lineage>
</organism>
<accession>A0A2L0ET27</accession>
<sequence length="86" mass="9219">MLNHAAHESNDIQGVVFVSGDLHMANLMHVPGRDVGGRAGPAFWVRPHTALRRALQRPAGAKPGRSARAPAGCGVWRRPSMHGLSH</sequence>
<evidence type="ECO:0000313" key="2">
    <source>
        <dbReference type="EMBL" id="AUX42422.1"/>
    </source>
</evidence>